<gene>
    <name evidence="1" type="ORF">GMARGA_LOCUS31669</name>
</gene>
<feature type="non-terminal residue" evidence="1">
    <location>
        <position position="193"/>
    </location>
</feature>
<dbReference type="Proteomes" id="UP000789901">
    <property type="component" value="Unassembled WGS sequence"/>
</dbReference>
<evidence type="ECO:0000313" key="2">
    <source>
        <dbReference type="Proteomes" id="UP000789901"/>
    </source>
</evidence>
<name>A0ABN7WL30_GIGMA</name>
<evidence type="ECO:0000313" key="1">
    <source>
        <dbReference type="EMBL" id="CAG8833675.1"/>
    </source>
</evidence>
<protein>
    <submittedName>
        <fullName evidence="1">8388_t:CDS:1</fullName>
    </submittedName>
</protein>
<proteinExistence type="predicted"/>
<reference evidence="1 2" key="1">
    <citation type="submission" date="2021-06" db="EMBL/GenBank/DDBJ databases">
        <authorList>
            <person name="Kallberg Y."/>
            <person name="Tangrot J."/>
            <person name="Rosling A."/>
        </authorList>
    </citation>
    <scope>NUCLEOTIDE SEQUENCE [LARGE SCALE GENOMIC DNA]</scope>
    <source>
        <strain evidence="1 2">120-4 pot B 10/14</strain>
    </source>
</reference>
<keyword evidence="2" id="KW-1185">Reference proteome</keyword>
<accession>A0ABN7WL30</accession>
<dbReference type="EMBL" id="CAJVQB010047875">
    <property type="protein sequence ID" value="CAG8833675.1"/>
    <property type="molecule type" value="Genomic_DNA"/>
</dbReference>
<organism evidence="1 2">
    <name type="scientific">Gigaspora margarita</name>
    <dbReference type="NCBI Taxonomy" id="4874"/>
    <lineage>
        <taxon>Eukaryota</taxon>
        <taxon>Fungi</taxon>
        <taxon>Fungi incertae sedis</taxon>
        <taxon>Mucoromycota</taxon>
        <taxon>Glomeromycotina</taxon>
        <taxon>Glomeromycetes</taxon>
        <taxon>Diversisporales</taxon>
        <taxon>Gigasporaceae</taxon>
        <taxon>Gigaspora</taxon>
    </lineage>
</organism>
<sequence length="193" mass="22842">MSRAEHDINRRIERTGGHNVLNRIIDAENPYDCISIILEDETPIQWACRVRITLQELLGPGGPRSTYHQYCLHASHAQGSNFDKYNYSRGRPYEDGTTICFSCMKLMHVNVNLPSKASQFDLMKDHYDHECSNPRTDFGRARLIQRLWKIFREKEPSNAHLEYAEYIKKYNRLPYIAEFEISTYQEYIIPYDW</sequence>
<comment type="caution">
    <text evidence="1">The sequence shown here is derived from an EMBL/GenBank/DDBJ whole genome shotgun (WGS) entry which is preliminary data.</text>
</comment>